<evidence type="ECO:0000313" key="3">
    <source>
        <dbReference type="Proteomes" id="UP000613740"/>
    </source>
</evidence>
<name>A0A835WQ18_9CHLO</name>
<dbReference type="OrthoDB" id="540439at2759"/>
<comment type="caution">
    <text evidence="2">The sequence shown here is derived from an EMBL/GenBank/DDBJ whole genome shotgun (WGS) entry which is preliminary data.</text>
</comment>
<evidence type="ECO:0000313" key="2">
    <source>
        <dbReference type="EMBL" id="KAG2451782.1"/>
    </source>
</evidence>
<gene>
    <name evidence="2" type="ORF">HYH02_003560</name>
</gene>
<dbReference type="EMBL" id="JAEHOD010000007">
    <property type="protein sequence ID" value="KAG2451782.1"/>
    <property type="molecule type" value="Genomic_DNA"/>
</dbReference>
<feature type="region of interest" description="Disordered" evidence="1">
    <location>
        <begin position="1"/>
        <end position="28"/>
    </location>
</feature>
<keyword evidence="3" id="KW-1185">Reference proteome</keyword>
<feature type="compositionally biased region" description="Low complexity" evidence="1">
    <location>
        <begin position="15"/>
        <end position="28"/>
    </location>
</feature>
<reference evidence="2" key="1">
    <citation type="journal article" date="2020" name="bioRxiv">
        <title>Comparative genomics of Chlamydomonas.</title>
        <authorList>
            <person name="Craig R.J."/>
            <person name="Hasan A.R."/>
            <person name="Ness R.W."/>
            <person name="Keightley P.D."/>
        </authorList>
    </citation>
    <scope>NUCLEOTIDE SEQUENCE</scope>
    <source>
        <strain evidence="2">CCAP 11/173</strain>
    </source>
</reference>
<evidence type="ECO:0000256" key="1">
    <source>
        <dbReference type="SAM" id="MobiDB-lite"/>
    </source>
</evidence>
<dbReference type="AlphaFoldDB" id="A0A835WQ18"/>
<dbReference type="Proteomes" id="UP000613740">
    <property type="component" value="Unassembled WGS sequence"/>
</dbReference>
<sequence>MPEATFLESSGPEVSAGAAQQRASAPAPTFSLDACPSFAEQRGRSLFLERHATLQRAVFDSVEEGDEEGDGVPLPSKQQLHLQDKSACPYLPGWGMPGSDIWSKAGDALKTMDAEAAKLHFEPPAGFSPFGLSRCRTIARTAPLGLGSLALEITTAAEPKHQQQQQQVAFAAGLAAATTAGAAVSTAGGILAAAASAGVAAGPQAAINAGANMLLNRLQSMAVRKATSAAADSILGPNAAASSANQLKQRLRACVCGASVMFFLVNVVSMQDSLSSIDFDNDIESSIKLVLDVVTSGPSVMENCRELLQRGVMTTLGVGQRAGGIAGAGSFGGGGNFDFGAGAGLLQGMLSATGNGGN</sequence>
<protein>
    <submittedName>
        <fullName evidence="2">Uncharacterized protein</fullName>
    </submittedName>
</protein>
<accession>A0A835WQ18</accession>
<proteinExistence type="predicted"/>
<organism evidence="2 3">
    <name type="scientific">Chlamydomonas schloesseri</name>
    <dbReference type="NCBI Taxonomy" id="2026947"/>
    <lineage>
        <taxon>Eukaryota</taxon>
        <taxon>Viridiplantae</taxon>
        <taxon>Chlorophyta</taxon>
        <taxon>core chlorophytes</taxon>
        <taxon>Chlorophyceae</taxon>
        <taxon>CS clade</taxon>
        <taxon>Chlamydomonadales</taxon>
        <taxon>Chlamydomonadaceae</taxon>
        <taxon>Chlamydomonas</taxon>
    </lineage>
</organism>